<dbReference type="Proteomes" id="UP001367508">
    <property type="component" value="Unassembled WGS sequence"/>
</dbReference>
<feature type="compositionally biased region" description="Basic and acidic residues" evidence="1">
    <location>
        <begin position="37"/>
        <end position="49"/>
    </location>
</feature>
<organism evidence="2 3">
    <name type="scientific">Canavalia gladiata</name>
    <name type="common">Sword bean</name>
    <name type="synonym">Dolichos gladiatus</name>
    <dbReference type="NCBI Taxonomy" id="3824"/>
    <lineage>
        <taxon>Eukaryota</taxon>
        <taxon>Viridiplantae</taxon>
        <taxon>Streptophyta</taxon>
        <taxon>Embryophyta</taxon>
        <taxon>Tracheophyta</taxon>
        <taxon>Spermatophyta</taxon>
        <taxon>Magnoliopsida</taxon>
        <taxon>eudicotyledons</taxon>
        <taxon>Gunneridae</taxon>
        <taxon>Pentapetalae</taxon>
        <taxon>rosids</taxon>
        <taxon>fabids</taxon>
        <taxon>Fabales</taxon>
        <taxon>Fabaceae</taxon>
        <taxon>Papilionoideae</taxon>
        <taxon>50 kb inversion clade</taxon>
        <taxon>NPAAA clade</taxon>
        <taxon>indigoferoid/millettioid clade</taxon>
        <taxon>Phaseoleae</taxon>
        <taxon>Canavalia</taxon>
    </lineage>
</organism>
<keyword evidence="3" id="KW-1185">Reference proteome</keyword>
<feature type="region of interest" description="Disordered" evidence="1">
    <location>
        <begin position="37"/>
        <end position="67"/>
    </location>
</feature>
<gene>
    <name evidence="2" type="ORF">VNO77_19005</name>
</gene>
<evidence type="ECO:0000256" key="1">
    <source>
        <dbReference type="SAM" id="MobiDB-lite"/>
    </source>
</evidence>
<dbReference type="AlphaFoldDB" id="A0AAN9LQK3"/>
<comment type="caution">
    <text evidence="2">The sequence shown here is derived from an EMBL/GenBank/DDBJ whole genome shotgun (WGS) entry which is preliminary data.</text>
</comment>
<name>A0AAN9LQK3_CANGL</name>
<evidence type="ECO:0000313" key="3">
    <source>
        <dbReference type="Proteomes" id="UP001367508"/>
    </source>
</evidence>
<dbReference type="EMBL" id="JAYMYQ010000004">
    <property type="protein sequence ID" value="KAK7338398.1"/>
    <property type="molecule type" value="Genomic_DNA"/>
</dbReference>
<protein>
    <submittedName>
        <fullName evidence="2">Uncharacterized protein</fullName>
    </submittedName>
</protein>
<reference evidence="2 3" key="1">
    <citation type="submission" date="2024-01" db="EMBL/GenBank/DDBJ databases">
        <title>The genomes of 5 underutilized Papilionoideae crops provide insights into root nodulation and disease resistanc.</title>
        <authorList>
            <person name="Jiang F."/>
        </authorList>
    </citation>
    <scope>NUCLEOTIDE SEQUENCE [LARGE SCALE GENOMIC DNA]</scope>
    <source>
        <strain evidence="2">LVBAO_FW01</strain>
        <tissue evidence="2">Leaves</tissue>
    </source>
</reference>
<sequence>MVARDQSEDSMEPSRVFRFLYLCDLLFFSMDPERNLPRESDSNMGREKPSNQIGNHSRSLDGIGGLSNPQETTEYASQILFPKGFVDESAELCRLGDSASSVLRLGHPSDWIRTLAGLGLGISSLSLANKNLNMAWKIGNHDPDLRTDLAAMIGLDSGLKGLSSLYVHQGLFQRGKALGTILTSFLNPSVFYPDQERVSDNSRFKMKVSKNHEHFSLHSKIGTSSVRRRSWEGKCEDLSLCSAKRSTIVREVWPEVQELLERIHGT</sequence>
<accession>A0AAN9LQK3</accession>
<proteinExistence type="predicted"/>
<evidence type="ECO:0000313" key="2">
    <source>
        <dbReference type="EMBL" id="KAK7338398.1"/>
    </source>
</evidence>